<sequence>MLHFESEHIPSEHKKNFAPKNPTIKKPIENQRVPRLIRVTQVESPYFKIISPNDSNIKVGPGLPITFKILFTPEEHKIVLSNRTDIPASFSIDHSNSEISEKFSLYPISGEVAADGYQAVRINFSADKIMNFYQQFKVKINGVREKLDFNINGSVIGPTFQFDKKSINFGHVAFGFVTFVECTLSNTALIPMNFHLRIKKNGDVDPINCEIEDCFEKLEEREFDQSLKEFAVYPNCGQIMAKEKCKIKIRLLPNILKSYENGLIMDVDEIGENVYELPIFAT</sequence>
<feature type="region of interest" description="Disordered" evidence="1">
    <location>
        <begin position="1"/>
        <end position="25"/>
    </location>
</feature>
<gene>
    <name evidence="3" type="primary">LOC115228378</name>
</gene>
<dbReference type="GO" id="GO:0005930">
    <property type="term" value="C:axoneme"/>
    <property type="evidence" value="ECO:0007669"/>
    <property type="project" value="TreeGrafter"/>
</dbReference>
<evidence type="ECO:0000313" key="2">
    <source>
        <dbReference type="Proteomes" id="UP000515154"/>
    </source>
</evidence>
<keyword evidence="2" id="KW-1185">Reference proteome</keyword>
<name>A0A6P7TY50_9MOLL</name>
<protein>
    <submittedName>
        <fullName evidence="3">Hydrocephalus-inducing protein homolog</fullName>
    </submittedName>
</protein>
<evidence type="ECO:0000313" key="3">
    <source>
        <dbReference type="RefSeq" id="XP_029654835.1"/>
    </source>
</evidence>
<dbReference type="RefSeq" id="XP_029654835.1">
    <property type="nucleotide sequence ID" value="XM_029798975.1"/>
</dbReference>
<dbReference type="PANTHER" id="PTHR23053:SF0">
    <property type="entry name" value="HYDROCEPHALUS-INDUCING PROTEIN HOMOLOG"/>
    <property type="match status" value="1"/>
</dbReference>
<dbReference type="Proteomes" id="UP000515154">
    <property type="component" value="Unplaced"/>
</dbReference>
<evidence type="ECO:0000256" key="1">
    <source>
        <dbReference type="SAM" id="MobiDB-lite"/>
    </source>
</evidence>
<reference evidence="3" key="1">
    <citation type="submission" date="2025-08" db="UniProtKB">
        <authorList>
            <consortium name="RefSeq"/>
        </authorList>
    </citation>
    <scope>IDENTIFICATION</scope>
</reference>
<dbReference type="PANTHER" id="PTHR23053">
    <property type="entry name" value="DLEC1 DELETED IN LUNG AND ESOPHAGEAL CANCER 1"/>
    <property type="match status" value="1"/>
</dbReference>
<organism evidence="2 3">
    <name type="scientific">Octopus sinensis</name>
    <name type="common">East Asian common octopus</name>
    <dbReference type="NCBI Taxonomy" id="2607531"/>
    <lineage>
        <taxon>Eukaryota</taxon>
        <taxon>Metazoa</taxon>
        <taxon>Spiralia</taxon>
        <taxon>Lophotrochozoa</taxon>
        <taxon>Mollusca</taxon>
        <taxon>Cephalopoda</taxon>
        <taxon>Coleoidea</taxon>
        <taxon>Octopodiformes</taxon>
        <taxon>Octopoda</taxon>
        <taxon>Incirrata</taxon>
        <taxon>Octopodidae</taxon>
        <taxon>Octopus</taxon>
    </lineage>
</organism>
<dbReference type="InterPro" id="IPR033305">
    <property type="entry name" value="Hydin-like"/>
</dbReference>
<accession>A0A6P7TY50</accession>
<dbReference type="KEGG" id="osn:115228378"/>
<dbReference type="Gene3D" id="2.60.40.10">
    <property type="entry name" value="Immunoglobulins"/>
    <property type="match status" value="2"/>
</dbReference>
<dbReference type="InterPro" id="IPR013783">
    <property type="entry name" value="Ig-like_fold"/>
</dbReference>
<feature type="compositionally biased region" description="Basic and acidic residues" evidence="1">
    <location>
        <begin position="1"/>
        <end position="15"/>
    </location>
</feature>
<dbReference type="GO" id="GO:1904158">
    <property type="term" value="P:axonemal central apparatus assembly"/>
    <property type="evidence" value="ECO:0007669"/>
    <property type="project" value="TreeGrafter"/>
</dbReference>
<dbReference type="GO" id="GO:0003341">
    <property type="term" value="P:cilium movement"/>
    <property type="evidence" value="ECO:0007669"/>
    <property type="project" value="TreeGrafter"/>
</dbReference>
<proteinExistence type="predicted"/>
<dbReference type="AlphaFoldDB" id="A0A6P7TY50"/>